<reference evidence="1 2" key="1">
    <citation type="journal article" date="2017" name="Int. J. Parasitol.">
        <title>The genome of the protozoan parasite Cystoisospora suis and a reverse vaccinology approach to identify vaccine candidates.</title>
        <authorList>
            <person name="Palmieri N."/>
            <person name="Shrestha A."/>
            <person name="Ruttkowski B."/>
            <person name="Beck T."/>
            <person name="Vogl C."/>
            <person name="Tomley F."/>
            <person name="Blake D.P."/>
            <person name="Joachim A."/>
        </authorList>
    </citation>
    <scope>NUCLEOTIDE SEQUENCE [LARGE SCALE GENOMIC DNA]</scope>
    <source>
        <strain evidence="1 2">Wien I</strain>
    </source>
</reference>
<proteinExistence type="predicted"/>
<sequence>MTTGNVVDRSLYVKNQTAALFLVGGHGSHPRSAHSVQVKPRFVATSATVPITLSLCEWCYNWKKEDPKRAGVCPKCHSGRHPGRACYVEKGATWGPPYSPVLTLPLAAAVLMSGDVDDSGEVAEVNCYFTDAPRGVLTKSGSVNSQKGQDCVRAAGQSDRVLAASASLLQQSPNYYLVPHYAGHASSSVIRPRECLHLAEQPRIFSGFYSWLSCGALGSAETT</sequence>
<dbReference type="AlphaFoldDB" id="A0A2C6KDE5"/>
<comment type="caution">
    <text evidence="1">The sequence shown here is derived from an EMBL/GenBank/DDBJ whole genome shotgun (WGS) entry which is preliminary data.</text>
</comment>
<evidence type="ECO:0000313" key="2">
    <source>
        <dbReference type="Proteomes" id="UP000221165"/>
    </source>
</evidence>
<evidence type="ECO:0000313" key="1">
    <source>
        <dbReference type="EMBL" id="PHJ15229.1"/>
    </source>
</evidence>
<protein>
    <submittedName>
        <fullName evidence="1">Uncharacterized protein</fullName>
    </submittedName>
</protein>
<keyword evidence="2" id="KW-1185">Reference proteome</keyword>
<dbReference type="GeneID" id="94434271"/>
<dbReference type="EMBL" id="MIGC01009028">
    <property type="protein sequence ID" value="PHJ15229.1"/>
    <property type="molecule type" value="Genomic_DNA"/>
</dbReference>
<accession>A0A2C6KDE5</accession>
<gene>
    <name evidence="1" type="ORF">CSUI_010959</name>
</gene>
<organism evidence="1 2">
    <name type="scientific">Cystoisospora suis</name>
    <dbReference type="NCBI Taxonomy" id="483139"/>
    <lineage>
        <taxon>Eukaryota</taxon>
        <taxon>Sar</taxon>
        <taxon>Alveolata</taxon>
        <taxon>Apicomplexa</taxon>
        <taxon>Conoidasida</taxon>
        <taxon>Coccidia</taxon>
        <taxon>Eucoccidiorida</taxon>
        <taxon>Eimeriorina</taxon>
        <taxon>Sarcocystidae</taxon>
        <taxon>Cystoisospora</taxon>
    </lineage>
</organism>
<dbReference type="Proteomes" id="UP000221165">
    <property type="component" value="Unassembled WGS sequence"/>
</dbReference>
<name>A0A2C6KDE5_9APIC</name>
<dbReference type="RefSeq" id="XP_067916963.1">
    <property type="nucleotide sequence ID" value="XM_068071060.1"/>
</dbReference>
<dbReference type="VEuPathDB" id="ToxoDB:CSUI_010959"/>